<sequence>MEELREAAIAYYNNGSSDLQMVAWNFFKSMDVNGDGKVSLIEFVEFLRQQGYHWISPNLFTELDRNGDGCLDFWEVLTIYDLCSTCYGQRKFSHQHDCFLDSNLLLQSKRGTSNGATSLNLAQPRIHQPQPERMRWLKAIEMGFNVGSLASNACTIM</sequence>
<evidence type="ECO:0000313" key="4">
    <source>
        <dbReference type="Proteomes" id="UP001168877"/>
    </source>
</evidence>
<dbReference type="Proteomes" id="UP001168877">
    <property type="component" value="Unassembled WGS sequence"/>
</dbReference>
<accession>A0AA39W382</accession>
<dbReference type="InterPro" id="IPR011992">
    <property type="entry name" value="EF-hand-dom_pair"/>
</dbReference>
<reference evidence="3" key="1">
    <citation type="journal article" date="2022" name="Plant J.">
        <title>Strategies of tolerance reflected in two North American maple genomes.</title>
        <authorList>
            <person name="McEvoy S.L."/>
            <person name="Sezen U.U."/>
            <person name="Trouern-Trend A."/>
            <person name="McMahon S.M."/>
            <person name="Schaberg P.G."/>
            <person name="Yang J."/>
            <person name="Wegrzyn J.L."/>
            <person name="Swenson N.G."/>
        </authorList>
    </citation>
    <scope>NUCLEOTIDE SEQUENCE</scope>
    <source>
        <strain evidence="3">NS2018</strain>
    </source>
</reference>
<dbReference type="EMBL" id="JAUESC010000001">
    <property type="protein sequence ID" value="KAK0608394.1"/>
    <property type="molecule type" value="Genomic_DNA"/>
</dbReference>
<dbReference type="Gene3D" id="1.10.238.10">
    <property type="entry name" value="EF-hand"/>
    <property type="match status" value="1"/>
</dbReference>
<gene>
    <name evidence="3" type="ORF">LWI29_030057</name>
</gene>
<dbReference type="SUPFAM" id="SSF47473">
    <property type="entry name" value="EF-hand"/>
    <property type="match status" value="1"/>
</dbReference>
<reference evidence="3" key="2">
    <citation type="submission" date="2023-06" db="EMBL/GenBank/DDBJ databases">
        <authorList>
            <person name="Swenson N.G."/>
            <person name="Wegrzyn J.L."/>
            <person name="Mcevoy S.L."/>
        </authorList>
    </citation>
    <scope>NUCLEOTIDE SEQUENCE</scope>
    <source>
        <strain evidence="3">NS2018</strain>
        <tissue evidence="3">Leaf</tissue>
    </source>
</reference>
<dbReference type="InterPro" id="IPR002048">
    <property type="entry name" value="EF_hand_dom"/>
</dbReference>
<keyword evidence="1" id="KW-0106">Calcium</keyword>
<name>A0AA39W382_ACESA</name>
<dbReference type="PROSITE" id="PS00018">
    <property type="entry name" value="EF_HAND_1"/>
    <property type="match status" value="2"/>
</dbReference>
<organism evidence="3 4">
    <name type="scientific">Acer saccharum</name>
    <name type="common">Sugar maple</name>
    <dbReference type="NCBI Taxonomy" id="4024"/>
    <lineage>
        <taxon>Eukaryota</taxon>
        <taxon>Viridiplantae</taxon>
        <taxon>Streptophyta</taxon>
        <taxon>Embryophyta</taxon>
        <taxon>Tracheophyta</taxon>
        <taxon>Spermatophyta</taxon>
        <taxon>Magnoliopsida</taxon>
        <taxon>eudicotyledons</taxon>
        <taxon>Gunneridae</taxon>
        <taxon>Pentapetalae</taxon>
        <taxon>rosids</taxon>
        <taxon>malvids</taxon>
        <taxon>Sapindales</taxon>
        <taxon>Sapindaceae</taxon>
        <taxon>Hippocastanoideae</taxon>
        <taxon>Acereae</taxon>
        <taxon>Acer</taxon>
    </lineage>
</organism>
<proteinExistence type="predicted"/>
<dbReference type="CDD" id="cd00051">
    <property type="entry name" value="EFh"/>
    <property type="match status" value="1"/>
</dbReference>
<evidence type="ECO:0000259" key="2">
    <source>
        <dbReference type="PROSITE" id="PS50222"/>
    </source>
</evidence>
<dbReference type="InterPro" id="IPR018247">
    <property type="entry name" value="EF_Hand_1_Ca_BS"/>
</dbReference>
<protein>
    <recommendedName>
        <fullName evidence="2">EF-hand domain-containing protein</fullName>
    </recommendedName>
</protein>
<evidence type="ECO:0000313" key="3">
    <source>
        <dbReference type="EMBL" id="KAK0608394.1"/>
    </source>
</evidence>
<dbReference type="GO" id="GO:0005509">
    <property type="term" value="F:calcium ion binding"/>
    <property type="evidence" value="ECO:0007669"/>
    <property type="project" value="InterPro"/>
</dbReference>
<dbReference type="AlphaFoldDB" id="A0AA39W382"/>
<feature type="domain" description="EF-hand" evidence="2">
    <location>
        <begin position="18"/>
        <end position="53"/>
    </location>
</feature>
<keyword evidence="4" id="KW-1185">Reference proteome</keyword>
<evidence type="ECO:0000256" key="1">
    <source>
        <dbReference type="ARBA" id="ARBA00022837"/>
    </source>
</evidence>
<dbReference type="PROSITE" id="PS50222">
    <property type="entry name" value="EF_HAND_2"/>
    <property type="match status" value="1"/>
</dbReference>
<comment type="caution">
    <text evidence="3">The sequence shown here is derived from an EMBL/GenBank/DDBJ whole genome shotgun (WGS) entry which is preliminary data.</text>
</comment>